<dbReference type="InterPro" id="IPR001647">
    <property type="entry name" value="HTH_TetR"/>
</dbReference>
<protein>
    <submittedName>
        <fullName evidence="6">Transcriptional regulator</fullName>
    </submittedName>
</protein>
<dbReference type="Gene3D" id="1.10.10.60">
    <property type="entry name" value="Homeodomain-like"/>
    <property type="match status" value="1"/>
</dbReference>
<organism evidence="6 7">
    <name type="scientific">Gordonia jacobaea</name>
    <dbReference type="NCBI Taxonomy" id="122202"/>
    <lineage>
        <taxon>Bacteria</taxon>
        <taxon>Bacillati</taxon>
        <taxon>Actinomycetota</taxon>
        <taxon>Actinomycetes</taxon>
        <taxon>Mycobacteriales</taxon>
        <taxon>Gordoniaceae</taxon>
        <taxon>Gordonia</taxon>
    </lineage>
</organism>
<dbReference type="Pfam" id="PF21993">
    <property type="entry name" value="TetR_C_13_2"/>
    <property type="match status" value="1"/>
</dbReference>
<keyword evidence="7" id="KW-1185">Reference proteome</keyword>
<dbReference type="SUPFAM" id="SSF48498">
    <property type="entry name" value="Tetracyclin repressor-like, C-terminal domain"/>
    <property type="match status" value="1"/>
</dbReference>
<feature type="DNA-binding region" description="H-T-H motif" evidence="4">
    <location>
        <begin position="32"/>
        <end position="51"/>
    </location>
</feature>
<dbReference type="Pfam" id="PF00440">
    <property type="entry name" value="TetR_N"/>
    <property type="match status" value="1"/>
</dbReference>
<evidence type="ECO:0000256" key="3">
    <source>
        <dbReference type="ARBA" id="ARBA00023163"/>
    </source>
</evidence>
<dbReference type="EMBL" id="LDTZ01000016">
    <property type="protein sequence ID" value="KNA91734.1"/>
    <property type="molecule type" value="Genomic_DNA"/>
</dbReference>
<comment type="caution">
    <text evidence="6">The sequence shown here is derived from an EMBL/GenBank/DDBJ whole genome shotgun (WGS) entry which is preliminary data.</text>
</comment>
<evidence type="ECO:0000313" key="7">
    <source>
        <dbReference type="Proteomes" id="UP000037247"/>
    </source>
</evidence>
<dbReference type="PANTHER" id="PTHR47506">
    <property type="entry name" value="TRANSCRIPTIONAL REGULATORY PROTEIN"/>
    <property type="match status" value="1"/>
</dbReference>
<accession>A0ABR5IDR6</accession>
<evidence type="ECO:0000256" key="2">
    <source>
        <dbReference type="ARBA" id="ARBA00023125"/>
    </source>
</evidence>
<proteinExistence type="predicted"/>
<dbReference type="Proteomes" id="UP000037247">
    <property type="component" value="Unassembled WGS sequence"/>
</dbReference>
<dbReference type="Gene3D" id="1.10.357.10">
    <property type="entry name" value="Tetracycline Repressor, domain 2"/>
    <property type="match status" value="1"/>
</dbReference>
<name>A0ABR5IDR6_9ACTN</name>
<reference evidence="6 7" key="1">
    <citation type="submission" date="2015-05" db="EMBL/GenBank/DDBJ databases">
        <title>Draft genome sequence of the bacterium Gordonia jacobaea a new member of the Gordonia genus.</title>
        <authorList>
            <person name="Jimenez-Galisteo G."/>
            <person name="Dominguez A."/>
            <person name="Munoz E."/>
            <person name="Vinas M."/>
        </authorList>
    </citation>
    <scope>NUCLEOTIDE SEQUENCE [LARGE SCALE GENOMIC DNA]</scope>
    <source>
        <strain evidence="7">mv1</strain>
    </source>
</reference>
<dbReference type="RefSeq" id="WP_049699040.1">
    <property type="nucleotide sequence ID" value="NZ_LDTZ01000016.1"/>
</dbReference>
<keyword evidence="3" id="KW-0804">Transcription</keyword>
<dbReference type="InterPro" id="IPR009057">
    <property type="entry name" value="Homeodomain-like_sf"/>
</dbReference>
<dbReference type="InterPro" id="IPR036271">
    <property type="entry name" value="Tet_transcr_reg_TetR-rel_C_sf"/>
</dbReference>
<dbReference type="PRINTS" id="PR00455">
    <property type="entry name" value="HTHTETR"/>
</dbReference>
<dbReference type="SUPFAM" id="SSF46689">
    <property type="entry name" value="Homeodomain-like"/>
    <property type="match status" value="1"/>
</dbReference>
<sequence length="194" mass="20514">MRVSKAKAEQNRRDLLDAAGKLFREKGIPSTGVAEVAAEAGLTHGALYKHFDNKDALAAAAFTQAATDVNQRIREWKDVHDPSYEDYLDVLISTRVRDNMADGCPMIASASEIGRQPPAVGDSFASAFTDLVSLIESSLPDTMSDDARHTLATATAAAQLGAVAVARAVAKSDDALSQEVLDATRATLADAVPD</sequence>
<dbReference type="PROSITE" id="PS50977">
    <property type="entry name" value="HTH_TETR_2"/>
    <property type="match status" value="1"/>
</dbReference>
<dbReference type="PANTHER" id="PTHR47506:SF7">
    <property type="entry name" value="TRANSCRIPTIONAL REGULATORY PROTEIN"/>
    <property type="match status" value="1"/>
</dbReference>
<evidence type="ECO:0000256" key="1">
    <source>
        <dbReference type="ARBA" id="ARBA00023015"/>
    </source>
</evidence>
<feature type="domain" description="HTH tetR-type" evidence="5">
    <location>
        <begin position="9"/>
        <end position="69"/>
    </location>
</feature>
<evidence type="ECO:0000256" key="4">
    <source>
        <dbReference type="PROSITE-ProRule" id="PRU00335"/>
    </source>
</evidence>
<gene>
    <name evidence="6" type="ORF">ABW18_09955</name>
</gene>
<evidence type="ECO:0000313" key="6">
    <source>
        <dbReference type="EMBL" id="KNA91734.1"/>
    </source>
</evidence>
<evidence type="ECO:0000259" key="5">
    <source>
        <dbReference type="PROSITE" id="PS50977"/>
    </source>
</evidence>
<keyword evidence="2 4" id="KW-0238">DNA-binding</keyword>
<keyword evidence="1" id="KW-0805">Transcription regulation</keyword>
<dbReference type="InterPro" id="IPR054156">
    <property type="entry name" value="YxaF_TetR_C"/>
</dbReference>